<proteinExistence type="predicted"/>
<organism evidence="1 2">
    <name type="scientific">Phyllostomus discolor</name>
    <name type="common">pale spear-nosed bat</name>
    <dbReference type="NCBI Taxonomy" id="89673"/>
    <lineage>
        <taxon>Eukaryota</taxon>
        <taxon>Metazoa</taxon>
        <taxon>Chordata</taxon>
        <taxon>Craniata</taxon>
        <taxon>Vertebrata</taxon>
        <taxon>Euteleostomi</taxon>
        <taxon>Mammalia</taxon>
        <taxon>Eutheria</taxon>
        <taxon>Laurasiatheria</taxon>
        <taxon>Chiroptera</taxon>
        <taxon>Yangochiroptera</taxon>
        <taxon>Phyllostomidae</taxon>
        <taxon>Phyllostominae</taxon>
        <taxon>Phyllostomus</taxon>
    </lineage>
</organism>
<dbReference type="EMBL" id="JABVXQ010000005">
    <property type="protein sequence ID" value="KAF6108808.1"/>
    <property type="molecule type" value="Genomic_DNA"/>
</dbReference>
<name>A0A834AD73_9CHIR</name>
<accession>A0A834AD73</accession>
<evidence type="ECO:0000313" key="2">
    <source>
        <dbReference type="Proteomes" id="UP000664940"/>
    </source>
</evidence>
<dbReference type="AlphaFoldDB" id="A0A834AD73"/>
<evidence type="ECO:0000313" key="1">
    <source>
        <dbReference type="EMBL" id="KAF6108808.1"/>
    </source>
</evidence>
<sequence>MRSTWTLEALSSTWIISLMSHYHLKVHPLEPEHKTTRPRDRQHEATKLLIVSTLSTCYLYFL</sequence>
<comment type="caution">
    <text evidence="1">The sequence shown here is derived from an EMBL/GenBank/DDBJ whole genome shotgun (WGS) entry which is preliminary data.</text>
</comment>
<gene>
    <name evidence="1" type="ORF">HJG60_005239</name>
</gene>
<dbReference type="Proteomes" id="UP000664940">
    <property type="component" value="Unassembled WGS sequence"/>
</dbReference>
<protein>
    <submittedName>
        <fullName evidence="1">Uncharacterized protein</fullName>
    </submittedName>
</protein>
<reference evidence="1 2" key="1">
    <citation type="journal article" date="2020" name="Nature">
        <title>Six reference-quality genomes reveal evolution of bat adaptations.</title>
        <authorList>
            <person name="Jebb D."/>
            <person name="Huang Z."/>
            <person name="Pippel M."/>
            <person name="Hughes G.M."/>
            <person name="Lavrichenko K."/>
            <person name="Devanna P."/>
            <person name="Winkler S."/>
            <person name="Jermiin L.S."/>
            <person name="Skirmuntt E.C."/>
            <person name="Katzourakis A."/>
            <person name="Burkitt-Gray L."/>
            <person name="Ray D.A."/>
            <person name="Sullivan K.A.M."/>
            <person name="Roscito J.G."/>
            <person name="Kirilenko B.M."/>
            <person name="Davalos L.M."/>
            <person name="Corthals A.P."/>
            <person name="Power M.L."/>
            <person name="Jones G."/>
            <person name="Ransome R.D."/>
            <person name="Dechmann D.K.N."/>
            <person name="Locatelli A.G."/>
            <person name="Puechmaille S.J."/>
            <person name="Fedrigo O."/>
            <person name="Jarvis E.D."/>
            <person name="Hiller M."/>
            <person name="Vernes S.C."/>
            <person name="Myers E.W."/>
            <person name="Teeling E.C."/>
        </authorList>
    </citation>
    <scope>NUCLEOTIDE SEQUENCE [LARGE SCALE GENOMIC DNA]</scope>
    <source>
        <strain evidence="1">Bat1K_MPI-CBG_1</strain>
    </source>
</reference>